<dbReference type="Proteomes" id="UP000516260">
    <property type="component" value="Chromosome 1"/>
</dbReference>
<dbReference type="GO" id="GO:0007020">
    <property type="term" value="P:microtubule nucleation"/>
    <property type="evidence" value="ECO:0007669"/>
    <property type="project" value="TreeGrafter"/>
</dbReference>
<accession>A0A4Z2CH45</accession>
<evidence type="ECO:0000313" key="2">
    <source>
        <dbReference type="EMBL" id="TNN03552.1"/>
    </source>
</evidence>
<dbReference type="EMBL" id="SWLE01000001">
    <property type="protein sequence ID" value="TNN03552.1"/>
    <property type="molecule type" value="Genomic_DNA"/>
</dbReference>
<name>A0A4Z2CH45_9TELE</name>
<dbReference type="GO" id="GO:0034451">
    <property type="term" value="C:centriolar satellite"/>
    <property type="evidence" value="ECO:0007669"/>
    <property type="project" value="TreeGrafter"/>
</dbReference>
<reference evidence="2 3" key="1">
    <citation type="submission" date="2019-04" db="EMBL/GenBank/DDBJ databases">
        <title>The sequence and de novo assembly of Takifugu bimaculatus genome using PacBio and Hi-C technologies.</title>
        <authorList>
            <person name="Xu P."/>
            <person name="Liu B."/>
            <person name="Zhou Z."/>
        </authorList>
    </citation>
    <scope>NUCLEOTIDE SEQUENCE [LARGE SCALE GENOMIC DNA]</scope>
    <source>
        <strain evidence="2">TB-2018</strain>
        <tissue evidence="2">Muscle</tissue>
    </source>
</reference>
<evidence type="ECO:0000256" key="1">
    <source>
        <dbReference type="SAM" id="Coils"/>
    </source>
</evidence>
<dbReference type="InterPro" id="IPR042481">
    <property type="entry name" value="CCDC57"/>
</dbReference>
<protein>
    <recommendedName>
        <fullName evidence="4">Coiled-coil domain-containing protein 57</fullName>
    </recommendedName>
</protein>
<dbReference type="GO" id="GO:0060271">
    <property type="term" value="P:cilium assembly"/>
    <property type="evidence" value="ECO:0007669"/>
    <property type="project" value="TreeGrafter"/>
</dbReference>
<proteinExistence type="predicted"/>
<dbReference type="GO" id="GO:0007099">
    <property type="term" value="P:centriole replication"/>
    <property type="evidence" value="ECO:0007669"/>
    <property type="project" value="TreeGrafter"/>
</dbReference>
<evidence type="ECO:0008006" key="4">
    <source>
        <dbReference type="Google" id="ProtNLM"/>
    </source>
</evidence>
<dbReference type="GO" id="GO:0005814">
    <property type="term" value="C:centriole"/>
    <property type="evidence" value="ECO:0007669"/>
    <property type="project" value="TreeGrafter"/>
</dbReference>
<feature type="coiled-coil region" evidence="1">
    <location>
        <begin position="76"/>
        <end position="153"/>
    </location>
</feature>
<keyword evidence="1" id="KW-0175">Coiled coil</keyword>
<comment type="caution">
    <text evidence="2">The sequence shown here is derived from an EMBL/GenBank/DDBJ whole genome shotgun (WGS) entry which is preliminary data.</text>
</comment>
<dbReference type="GO" id="GO:0045931">
    <property type="term" value="P:positive regulation of mitotic cell cycle"/>
    <property type="evidence" value="ECO:0007669"/>
    <property type="project" value="TreeGrafter"/>
</dbReference>
<evidence type="ECO:0000313" key="3">
    <source>
        <dbReference type="Proteomes" id="UP000516260"/>
    </source>
</evidence>
<dbReference type="AlphaFoldDB" id="A0A4Z2CH45"/>
<dbReference type="PANTHER" id="PTHR46725">
    <property type="entry name" value="COILED-COIL DOMAIN-CONTAINING PROTEIN 57"/>
    <property type="match status" value="1"/>
</dbReference>
<organism evidence="2 3">
    <name type="scientific">Takifugu bimaculatus</name>
    <dbReference type="NCBI Taxonomy" id="433685"/>
    <lineage>
        <taxon>Eukaryota</taxon>
        <taxon>Metazoa</taxon>
        <taxon>Chordata</taxon>
        <taxon>Craniata</taxon>
        <taxon>Vertebrata</taxon>
        <taxon>Euteleostomi</taxon>
        <taxon>Actinopterygii</taxon>
        <taxon>Neopterygii</taxon>
        <taxon>Teleostei</taxon>
        <taxon>Neoteleostei</taxon>
        <taxon>Acanthomorphata</taxon>
        <taxon>Eupercaria</taxon>
        <taxon>Tetraodontiformes</taxon>
        <taxon>Tetradontoidea</taxon>
        <taxon>Tetraodontidae</taxon>
        <taxon>Takifugu</taxon>
    </lineage>
</organism>
<dbReference type="PANTHER" id="PTHR46725:SF1">
    <property type="entry name" value="COILED-COIL DOMAIN-CONTAINING PROTEIN 57"/>
    <property type="match status" value="1"/>
</dbReference>
<dbReference type="GO" id="GO:0005876">
    <property type="term" value="C:spindle microtubule"/>
    <property type="evidence" value="ECO:0007669"/>
    <property type="project" value="TreeGrafter"/>
</dbReference>
<keyword evidence="3" id="KW-1185">Reference proteome</keyword>
<gene>
    <name evidence="2" type="ORF">fugu_000581</name>
</gene>
<sequence length="513" mass="59800">MYHPRQEMTAFQKELHDHKHYFNMKVNDLQALLSSQDLKAPQDHKISKHFCDHLQTQLRHKEQHMENISSVKDSKINDLEEKLTMMEMKMKVEEEKYVEKYQDVLKTLKESEVQQEIKCRAQSHHLQKVEKQIVRLQKNMEILHDTLKKKEKTVHWYEQQLSASLEREKNLEIMRTQIELEWQKCCENMKTEHNHMNQQLIKGLIQNKNQCLSPAPDKIYNLQECNAELQGVVSQMRKDMEALLQYQVQSQASLPLESYHGLPAEISTHLSPQSNLHKQGGLWQRQNDNSVSLMPLVCTEKLQQEKQHLRVQHSSHLISGDKLKNVQGHPVPRARLKHAALCITRLIKEKQHLIEMCNRLRGMKSSSGFKELDLSTELREQHGSLKNLEQHQSQITSKVSRNPLTQSDFRQTQSSVYVDQNLYQSIESLQSLWDLLDCGLSSSTLSEEGELKRTDTTESGAAADQMMVRGISAPVHCQPPDKLQQRRNLFTTTKKTTRTLKPTCKIRNYNIKD</sequence>